<keyword evidence="1" id="KW-1133">Transmembrane helix</keyword>
<evidence type="ECO:0008006" key="6">
    <source>
        <dbReference type="Google" id="ProtNLM"/>
    </source>
</evidence>
<proteinExistence type="predicted"/>
<reference evidence="4 5" key="1">
    <citation type="journal article" date="2023" name="Sci. Data">
        <title>Genome assembly of the Korean intertidal mud-creeper Batillaria attramentaria.</title>
        <authorList>
            <person name="Patra A.K."/>
            <person name="Ho P.T."/>
            <person name="Jun S."/>
            <person name="Lee S.J."/>
            <person name="Kim Y."/>
            <person name="Won Y.J."/>
        </authorList>
    </citation>
    <scope>NUCLEOTIDE SEQUENCE [LARGE SCALE GENOMIC DNA]</scope>
    <source>
        <strain evidence="4">Wonlab-2016</strain>
    </source>
</reference>
<sequence length="625" mass="70181">MAMDTWIGAVFAYFGKGGLVLCCATIALSVFLWNVQKQRVRKDQTLCAAVRHYLCVKALYVLGYVLRRRLTSATCNVAEVQRSFLLKQLQSNCNTDYGKKYEFASMRSVEEYTDQHPLTRYVHYAPYVERMLKGEKNVLTKEEPVVFGVSSGTSGEGCKTIPTSKHQRLQFFLHAVSVLYCCLLDAYPQVATRLRKSMKIFYNPSKWRTSKGGVKVGPNSSTPSSMKGLLHMYSTPAPGFEVVTEPEALYVHLLFALKDRELGMIEGNFASIVYNALKTLQKELPDLLRDITQGTLNPALDIPKDVRVQLEALLKPDPDRANEIREAFVEGVAGVCGRIWPQLSAVLTADSGTFAPYSDKLRTTFLKGVPLYSPVYAATEGLVGINLWPDQLPSRYLLHPSVHFFEFIPEELCADEQPRTLLMHQVEKNAAYEVVLTNVSGLCRYRLGDVVRVTGFYNQCPVVEFLYRLGQFLNVRGEKTSEQLFYEALSAAVSQWNGITLVDYCCAESVTLEDSASDLGSRASDKPCYHVFVELENAEGGNVHLSEAQKQMVDISLRNKSEVYSSFRTKGSIDVTQVHVVRRGAFRELRDHVISTTDTSSNQYKVPRVLKRQTLASFMLARQSS</sequence>
<dbReference type="PANTHER" id="PTHR31901:SF9">
    <property type="entry name" value="GH3 DOMAIN-CONTAINING PROTEIN"/>
    <property type="match status" value="1"/>
</dbReference>
<dbReference type="EMBL" id="JACVVK020000444">
    <property type="protein sequence ID" value="KAK7474216.1"/>
    <property type="molecule type" value="Genomic_DNA"/>
</dbReference>
<evidence type="ECO:0000259" key="3">
    <source>
        <dbReference type="Pfam" id="PF23572"/>
    </source>
</evidence>
<dbReference type="Proteomes" id="UP001519460">
    <property type="component" value="Unassembled WGS sequence"/>
</dbReference>
<feature type="transmembrane region" description="Helical" evidence="1">
    <location>
        <begin position="6"/>
        <end position="33"/>
    </location>
</feature>
<evidence type="ECO:0000259" key="2">
    <source>
        <dbReference type="Pfam" id="PF23571"/>
    </source>
</evidence>
<name>A0ABD0JH83_9CAEN</name>
<dbReference type="Pfam" id="PF03321">
    <property type="entry name" value="GH3"/>
    <property type="match status" value="1"/>
</dbReference>
<dbReference type="InterPro" id="IPR004993">
    <property type="entry name" value="GH3"/>
</dbReference>
<evidence type="ECO:0000313" key="4">
    <source>
        <dbReference type="EMBL" id="KAK7474216.1"/>
    </source>
</evidence>
<gene>
    <name evidence="4" type="ORF">BaRGS_00034565</name>
</gene>
<evidence type="ECO:0000313" key="5">
    <source>
        <dbReference type="Proteomes" id="UP001519460"/>
    </source>
</evidence>
<keyword evidence="1" id="KW-0812">Transmembrane</keyword>
<evidence type="ECO:0000256" key="1">
    <source>
        <dbReference type="SAM" id="Phobius"/>
    </source>
</evidence>
<feature type="domain" description="GH3 middle" evidence="2">
    <location>
        <begin position="396"/>
        <end position="468"/>
    </location>
</feature>
<feature type="domain" description="GH3 C-terminal" evidence="3">
    <location>
        <begin position="487"/>
        <end position="612"/>
    </location>
</feature>
<dbReference type="Pfam" id="PF23572">
    <property type="entry name" value="GH3_C"/>
    <property type="match status" value="1"/>
</dbReference>
<dbReference type="AlphaFoldDB" id="A0ABD0JH83"/>
<protein>
    <recommendedName>
        <fullName evidence="6">GH3 domain-containing protein</fullName>
    </recommendedName>
</protein>
<keyword evidence="5" id="KW-1185">Reference proteome</keyword>
<comment type="caution">
    <text evidence="4">The sequence shown here is derived from an EMBL/GenBank/DDBJ whole genome shotgun (WGS) entry which is preliminary data.</text>
</comment>
<accession>A0ABD0JH83</accession>
<dbReference type="InterPro" id="IPR055378">
    <property type="entry name" value="GH3_C"/>
</dbReference>
<dbReference type="Pfam" id="PF23571">
    <property type="entry name" value="GH3_M"/>
    <property type="match status" value="1"/>
</dbReference>
<organism evidence="4 5">
    <name type="scientific">Batillaria attramentaria</name>
    <dbReference type="NCBI Taxonomy" id="370345"/>
    <lineage>
        <taxon>Eukaryota</taxon>
        <taxon>Metazoa</taxon>
        <taxon>Spiralia</taxon>
        <taxon>Lophotrochozoa</taxon>
        <taxon>Mollusca</taxon>
        <taxon>Gastropoda</taxon>
        <taxon>Caenogastropoda</taxon>
        <taxon>Sorbeoconcha</taxon>
        <taxon>Cerithioidea</taxon>
        <taxon>Batillariidae</taxon>
        <taxon>Batillaria</taxon>
    </lineage>
</organism>
<keyword evidence="1" id="KW-0472">Membrane</keyword>
<dbReference type="InterPro" id="IPR055377">
    <property type="entry name" value="GH3_M"/>
</dbReference>
<dbReference type="PANTHER" id="PTHR31901">
    <property type="entry name" value="GH3 DOMAIN-CONTAINING PROTEIN"/>
    <property type="match status" value="1"/>
</dbReference>